<sequence>EAAAYTPSAGTFQTFLIGVRDNLGYCSIWNGDAFVGRFSVSNGPDGGVLVRPYALFRTRNTTNKIVNIRKAFWGCENNE</sequence>
<evidence type="ECO:0000313" key="1">
    <source>
        <dbReference type="EMBL" id="KKL58481.1"/>
    </source>
</evidence>
<proteinExistence type="predicted"/>
<feature type="non-terminal residue" evidence="1">
    <location>
        <position position="1"/>
    </location>
</feature>
<accession>A0A0F9DXD5</accession>
<name>A0A0F9DXD5_9ZZZZ</name>
<dbReference type="EMBL" id="LAZR01029809">
    <property type="protein sequence ID" value="KKL58481.1"/>
    <property type="molecule type" value="Genomic_DNA"/>
</dbReference>
<organism evidence="1">
    <name type="scientific">marine sediment metagenome</name>
    <dbReference type="NCBI Taxonomy" id="412755"/>
    <lineage>
        <taxon>unclassified sequences</taxon>
        <taxon>metagenomes</taxon>
        <taxon>ecological metagenomes</taxon>
    </lineage>
</organism>
<reference evidence="1" key="1">
    <citation type="journal article" date="2015" name="Nature">
        <title>Complex archaea that bridge the gap between prokaryotes and eukaryotes.</title>
        <authorList>
            <person name="Spang A."/>
            <person name="Saw J.H."/>
            <person name="Jorgensen S.L."/>
            <person name="Zaremba-Niedzwiedzka K."/>
            <person name="Martijn J."/>
            <person name="Lind A.E."/>
            <person name="van Eijk R."/>
            <person name="Schleper C."/>
            <person name="Guy L."/>
            <person name="Ettema T.J."/>
        </authorList>
    </citation>
    <scope>NUCLEOTIDE SEQUENCE</scope>
</reference>
<comment type="caution">
    <text evidence="1">The sequence shown here is derived from an EMBL/GenBank/DDBJ whole genome shotgun (WGS) entry which is preliminary data.</text>
</comment>
<protein>
    <submittedName>
        <fullName evidence="1">Uncharacterized protein</fullName>
    </submittedName>
</protein>
<gene>
    <name evidence="1" type="ORF">LCGC14_2224910</name>
</gene>
<dbReference type="AlphaFoldDB" id="A0A0F9DXD5"/>